<evidence type="ECO:0000313" key="3">
    <source>
        <dbReference type="Proteomes" id="UP000282832"/>
    </source>
</evidence>
<accession>A0A437PRX3</accession>
<dbReference type="EMBL" id="SACY01000003">
    <property type="protein sequence ID" value="RVU24991.1"/>
    <property type="molecule type" value="Genomic_DNA"/>
</dbReference>
<name>A0A437PRX3_9BACT</name>
<dbReference type="AlphaFoldDB" id="A0A437PRX3"/>
<feature type="transmembrane region" description="Helical" evidence="1">
    <location>
        <begin position="7"/>
        <end position="25"/>
    </location>
</feature>
<proteinExistence type="predicted"/>
<comment type="caution">
    <text evidence="2">The sequence shown here is derived from an EMBL/GenBank/DDBJ whole genome shotgun (WGS) entry which is preliminary data.</text>
</comment>
<protein>
    <submittedName>
        <fullName evidence="2">AtpZ/AtpI family protein</fullName>
    </submittedName>
</protein>
<dbReference type="RefSeq" id="WP_127804231.1">
    <property type="nucleotide sequence ID" value="NZ_SACY01000003.1"/>
</dbReference>
<dbReference type="Pfam" id="PF09527">
    <property type="entry name" value="ATPase_gene1"/>
    <property type="match status" value="1"/>
</dbReference>
<dbReference type="OrthoDB" id="9798708at2"/>
<dbReference type="Proteomes" id="UP000282832">
    <property type="component" value="Unassembled WGS sequence"/>
</dbReference>
<gene>
    <name evidence="2" type="ORF">EOJ36_08275</name>
</gene>
<dbReference type="InterPro" id="IPR032820">
    <property type="entry name" value="ATPase_put"/>
</dbReference>
<keyword evidence="1" id="KW-0812">Transmembrane</keyword>
<keyword evidence="3" id="KW-1185">Reference proteome</keyword>
<sequence length="61" mass="6925">MNPYQKYVGAAFQMLMTILVGVWLGRYLDAYFLTSKPWFTLGFSLGFICVAMIALIKSLPK</sequence>
<keyword evidence="1" id="KW-0472">Membrane</keyword>
<feature type="transmembrane region" description="Helical" evidence="1">
    <location>
        <begin position="37"/>
        <end position="56"/>
    </location>
</feature>
<keyword evidence="1" id="KW-1133">Transmembrane helix</keyword>
<evidence type="ECO:0000313" key="2">
    <source>
        <dbReference type="EMBL" id="RVU24991.1"/>
    </source>
</evidence>
<organism evidence="2 3">
    <name type="scientific">Sandaracinomonas limnophila</name>
    <dbReference type="NCBI Taxonomy" id="1862386"/>
    <lineage>
        <taxon>Bacteria</taxon>
        <taxon>Pseudomonadati</taxon>
        <taxon>Bacteroidota</taxon>
        <taxon>Cytophagia</taxon>
        <taxon>Cytophagales</taxon>
        <taxon>Flectobacillaceae</taxon>
        <taxon>Sandaracinomonas</taxon>
    </lineage>
</organism>
<reference evidence="2 3" key="1">
    <citation type="submission" date="2019-01" db="EMBL/GenBank/DDBJ databases">
        <authorList>
            <person name="Chen W.-M."/>
        </authorList>
    </citation>
    <scope>NUCLEOTIDE SEQUENCE [LARGE SCALE GENOMIC DNA]</scope>
    <source>
        <strain evidence="2 3">FSY-15</strain>
    </source>
</reference>
<evidence type="ECO:0000256" key="1">
    <source>
        <dbReference type="SAM" id="Phobius"/>
    </source>
</evidence>